<evidence type="ECO:0008006" key="4">
    <source>
        <dbReference type="Google" id="ProtNLM"/>
    </source>
</evidence>
<gene>
    <name evidence="2" type="ORF">YK48G_18890</name>
</gene>
<sequence>MTKSTNSKMTYIGLLAASMAVGMFVSPNGSNAQAASKVKIVSSKKMDNTQPYNITQGYLYSSPKLKVRLHNGKNYIHTTFYTNKATTVKKSYGVKSVYYYVFNKSKTVSGWTWHGNLTKAKTYDQEKSDISAMIGIINTMDSTSRGEYLSKMNDVSVQNAYRDISSIIREIGNDYVDPDDLSLTDEATIGKFYDLFKDRFSSFDREKLDSLYDNYQDTMNKAVAASNNPDDTQDMHVGSDDWLYGLNNNPSEQDNVDLHFAASNFADTLAKDITKLQE</sequence>
<dbReference type="EMBL" id="BNJR01000016">
    <property type="protein sequence ID" value="GHP14464.1"/>
    <property type="molecule type" value="Genomic_DNA"/>
</dbReference>
<name>A0ABQ3W2Y0_9LACO</name>
<reference evidence="2 3" key="1">
    <citation type="journal article" date="2021" name="Int. J. Syst. Evol. Microbiol.">
        <title>Lentilactobacillus fungorum sp. nov., isolated from spent mushroom substrates.</title>
        <authorList>
            <person name="Tohno M."/>
            <person name="Tanizawa Y."/>
            <person name="Kojima Y."/>
            <person name="Sakamoto M."/>
            <person name="Ohkuma M."/>
            <person name="Kobayashi H."/>
        </authorList>
    </citation>
    <scope>NUCLEOTIDE SEQUENCE [LARGE SCALE GENOMIC DNA]</scope>
    <source>
        <strain evidence="2 3">YK48G</strain>
    </source>
</reference>
<accession>A0ABQ3W2Y0</accession>
<keyword evidence="1" id="KW-0732">Signal</keyword>
<dbReference type="RefSeq" id="WP_203630460.1">
    <property type="nucleotide sequence ID" value="NZ_BNJR01000016.1"/>
</dbReference>
<organism evidence="2 3">
    <name type="scientific">Lentilactobacillus fungorum</name>
    <dbReference type="NCBI Taxonomy" id="2201250"/>
    <lineage>
        <taxon>Bacteria</taxon>
        <taxon>Bacillati</taxon>
        <taxon>Bacillota</taxon>
        <taxon>Bacilli</taxon>
        <taxon>Lactobacillales</taxon>
        <taxon>Lactobacillaceae</taxon>
        <taxon>Lentilactobacillus</taxon>
    </lineage>
</organism>
<feature type="chain" id="PRO_5047164757" description="D-alanyl-D-alanine carboxypeptidase" evidence="1">
    <location>
        <begin position="35"/>
        <end position="278"/>
    </location>
</feature>
<proteinExistence type="predicted"/>
<protein>
    <recommendedName>
        <fullName evidence="4">D-alanyl-D-alanine carboxypeptidase</fullName>
    </recommendedName>
</protein>
<keyword evidence="3" id="KW-1185">Reference proteome</keyword>
<evidence type="ECO:0000256" key="1">
    <source>
        <dbReference type="SAM" id="SignalP"/>
    </source>
</evidence>
<dbReference type="Proteomes" id="UP000604765">
    <property type="component" value="Unassembled WGS sequence"/>
</dbReference>
<evidence type="ECO:0000313" key="3">
    <source>
        <dbReference type="Proteomes" id="UP000604765"/>
    </source>
</evidence>
<comment type="caution">
    <text evidence="2">The sequence shown here is derived from an EMBL/GenBank/DDBJ whole genome shotgun (WGS) entry which is preliminary data.</text>
</comment>
<feature type="signal peptide" evidence="1">
    <location>
        <begin position="1"/>
        <end position="34"/>
    </location>
</feature>
<evidence type="ECO:0000313" key="2">
    <source>
        <dbReference type="EMBL" id="GHP14464.1"/>
    </source>
</evidence>